<dbReference type="RefSeq" id="WP_090547793.1">
    <property type="nucleotide sequence ID" value="NZ_FNSR01000002.1"/>
</dbReference>
<evidence type="ECO:0000256" key="4">
    <source>
        <dbReference type="ARBA" id="ARBA00023125"/>
    </source>
</evidence>
<protein>
    <submittedName>
        <fullName evidence="7">DNA-binding transcriptional regulator, MocR family, contains an aminotransferase domain</fullName>
    </submittedName>
</protein>
<keyword evidence="7" id="KW-0808">Transferase</keyword>
<evidence type="ECO:0000313" key="7">
    <source>
        <dbReference type="EMBL" id="SEK97940.1"/>
    </source>
</evidence>
<dbReference type="EMBL" id="FOAJ01000004">
    <property type="protein sequence ID" value="SEK97940.1"/>
    <property type="molecule type" value="Genomic_DNA"/>
</dbReference>
<dbReference type="CDD" id="cd07377">
    <property type="entry name" value="WHTH_GntR"/>
    <property type="match status" value="1"/>
</dbReference>
<dbReference type="GO" id="GO:0030170">
    <property type="term" value="F:pyridoxal phosphate binding"/>
    <property type="evidence" value="ECO:0007669"/>
    <property type="project" value="InterPro"/>
</dbReference>
<gene>
    <name evidence="7" type="ORF">SAMN05192542_104345</name>
</gene>
<dbReference type="InterPro" id="IPR051446">
    <property type="entry name" value="HTH_trans_reg/aminotransferase"/>
</dbReference>
<dbReference type="InterPro" id="IPR004839">
    <property type="entry name" value="Aminotransferase_I/II_large"/>
</dbReference>
<proteinExistence type="inferred from homology"/>
<reference evidence="8" key="1">
    <citation type="submission" date="2016-10" db="EMBL/GenBank/DDBJ databases">
        <authorList>
            <person name="Varghese N."/>
            <person name="Submissions S."/>
        </authorList>
    </citation>
    <scope>NUCLEOTIDE SEQUENCE [LARGE SCALE GENOMIC DNA]</scope>
    <source>
        <strain evidence="8">LMG 26416</strain>
    </source>
</reference>
<dbReference type="Pfam" id="PF00392">
    <property type="entry name" value="GntR"/>
    <property type="match status" value="1"/>
</dbReference>
<organism evidence="7 8">
    <name type="scientific">Paraburkholderia caballeronis</name>
    <dbReference type="NCBI Taxonomy" id="416943"/>
    <lineage>
        <taxon>Bacteria</taxon>
        <taxon>Pseudomonadati</taxon>
        <taxon>Pseudomonadota</taxon>
        <taxon>Betaproteobacteria</taxon>
        <taxon>Burkholderiales</taxon>
        <taxon>Burkholderiaceae</taxon>
        <taxon>Paraburkholderia</taxon>
    </lineage>
</organism>
<dbReference type="STRING" id="416943.SAMN05445871_3833"/>
<evidence type="ECO:0000256" key="3">
    <source>
        <dbReference type="ARBA" id="ARBA00023015"/>
    </source>
</evidence>
<evidence type="ECO:0000259" key="6">
    <source>
        <dbReference type="PROSITE" id="PS50949"/>
    </source>
</evidence>
<dbReference type="GO" id="GO:0008483">
    <property type="term" value="F:transaminase activity"/>
    <property type="evidence" value="ECO:0007669"/>
    <property type="project" value="UniProtKB-KW"/>
</dbReference>
<dbReference type="InterPro" id="IPR036388">
    <property type="entry name" value="WH-like_DNA-bd_sf"/>
</dbReference>
<dbReference type="InterPro" id="IPR036390">
    <property type="entry name" value="WH_DNA-bd_sf"/>
</dbReference>
<accession>A0A1H7LGF4</accession>
<sequence>MTKRQTPPDNLDTDTGQLAEADWLARYVQTDGGGDLVNGIRDLIRSGRLQTGARLPTVRMLAPLLGVSPATVAGAWSRLRDLGLIETRRRGGTVVTDLGPRVAAHPAAADAQSWDLAQGLIDYALLPDLRQALLAGLDESSVHRASKEHAVPSLIAAVAPTWPFQPDAWSTAGSGTEGTLLAIQAAAGERGVVAIESPTSPRLLDICATLGVELVAVDCDERGPTPASLRAALAREPAAFVYQPRAQVPLGHAIDAARLSELARELEPHPGTQIVEDDFIGPLSQVAAPSMGALLPERTLLVRGYCNTYGIDLRTCVIGGSSRLVDKVRRLRSFGAAMNSRILQGALAWLLRDERTSAAVARARQRYASRRSVLLKLLQDRGLTAQGADGLNLWVAVPNEETAIVSLAAHGISVGSGRRCHVGPKAGEFLRVSTARLPDNPAELEHIADCFAEVLTAQRPDGMILGHE</sequence>
<keyword evidence="2" id="KW-0663">Pyridoxal phosphate</keyword>
<dbReference type="InterPro" id="IPR000524">
    <property type="entry name" value="Tscrpt_reg_HTH_GntR"/>
</dbReference>
<keyword evidence="5" id="KW-0804">Transcription</keyword>
<dbReference type="Gene3D" id="1.10.10.10">
    <property type="entry name" value="Winged helix-like DNA-binding domain superfamily/Winged helix DNA-binding domain"/>
    <property type="match status" value="1"/>
</dbReference>
<dbReference type="PROSITE" id="PS50949">
    <property type="entry name" value="HTH_GNTR"/>
    <property type="match status" value="1"/>
</dbReference>
<keyword evidence="8" id="KW-1185">Reference proteome</keyword>
<keyword evidence="3" id="KW-0805">Transcription regulation</keyword>
<feature type="domain" description="HTH gntR-type" evidence="6">
    <location>
        <begin position="30"/>
        <end position="98"/>
    </location>
</feature>
<name>A0A1H7LGF4_9BURK</name>
<dbReference type="SUPFAM" id="SSF46785">
    <property type="entry name" value="Winged helix' DNA-binding domain"/>
    <property type="match status" value="1"/>
</dbReference>
<dbReference type="OrthoDB" id="5450856at2"/>
<dbReference type="Proteomes" id="UP000199120">
    <property type="component" value="Unassembled WGS sequence"/>
</dbReference>
<evidence type="ECO:0000256" key="5">
    <source>
        <dbReference type="ARBA" id="ARBA00023163"/>
    </source>
</evidence>
<dbReference type="SUPFAM" id="SSF53383">
    <property type="entry name" value="PLP-dependent transferases"/>
    <property type="match status" value="1"/>
</dbReference>
<dbReference type="InterPro" id="IPR015421">
    <property type="entry name" value="PyrdxlP-dep_Trfase_major"/>
</dbReference>
<dbReference type="InterPro" id="IPR015424">
    <property type="entry name" value="PyrdxlP-dep_Trfase"/>
</dbReference>
<dbReference type="PANTHER" id="PTHR46577:SF1">
    <property type="entry name" value="HTH-TYPE TRANSCRIPTIONAL REGULATORY PROTEIN GABR"/>
    <property type="match status" value="1"/>
</dbReference>
<dbReference type="AlphaFoldDB" id="A0A1H7LGF4"/>
<evidence type="ECO:0000256" key="1">
    <source>
        <dbReference type="ARBA" id="ARBA00005384"/>
    </source>
</evidence>
<dbReference type="Gene3D" id="3.40.640.10">
    <property type="entry name" value="Type I PLP-dependent aspartate aminotransferase-like (Major domain)"/>
    <property type="match status" value="1"/>
</dbReference>
<keyword evidence="4 7" id="KW-0238">DNA-binding</keyword>
<dbReference type="PANTHER" id="PTHR46577">
    <property type="entry name" value="HTH-TYPE TRANSCRIPTIONAL REGULATORY PROTEIN GABR"/>
    <property type="match status" value="1"/>
</dbReference>
<evidence type="ECO:0000313" key="8">
    <source>
        <dbReference type="Proteomes" id="UP000199120"/>
    </source>
</evidence>
<evidence type="ECO:0000256" key="2">
    <source>
        <dbReference type="ARBA" id="ARBA00022898"/>
    </source>
</evidence>
<dbReference type="SMART" id="SM00345">
    <property type="entry name" value="HTH_GNTR"/>
    <property type="match status" value="1"/>
</dbReference>
<dbReference type="CDD" id="cd00609">
    <property type="entry name" value="AAT_like"/>
    <property type="match status" value="1"/>
</dbReference>
<dbReference type="GO" id="GO:0003700">
    <property type="term" value="F:DNA-binding transcription factor activity"/>
    <property type="evidence" value="ECO:0007669"/>
    <property type="project" value="InterPro"/>
</dbReference>
<dbReference type="GO" id="GO:0003677">
    <property type="term" value="F:DNA binding"/>
    <property type="evidence" value="ECO:0007669"/>
    <property type="project" value="UniProtKB-KW"/>
</dbReference>
<dbReference type="Pfam" id="PF00155">
    <property type="entry name" value="Aminotran_1_2"/>
    <property type="match status" value="1"/>
</dbReference>
<keyword evidence="7" id="KW-0032">Aminotransferase</keyword>
<comment type="similarity">
    <text evidence="1">In the C-terminal section; belongs to the class-I pyridoxal-phosphate-dependent aminotransferase family.</text>
</comment>